<evidence type="ECO:0000313" key="4">
    <source>
        <dbReference type="EMBL" id="KAJ6641264.1"/>
    </source>
</evidence>
<evidence type="ECO:0000259" key="3">
    <source>
        <dbReference type="Pfam" id="PF00248"/>
    </source>
</evidence>
<name>A0A9Q0S1Q0_9DIPT</name>
<feature type="domain" description="NADP-dependent oxidoreductase" evidence="3">
    <location>
        <begin position="26"/>
        <end position="341"/>
    </location>
</feature>
<proteinExistence type="inferred from homology"/>
<dbReference type="FunFam" id="3.20.20.100:FF:000004">
    <property type="entry name" value="Oxidoreductase, aldo/keto reductase"/>
    <property type="match status" value="1"/>
</dbReference>
<dbReference type="InterPro" id="IPR020471">
    <property type="entry name" value="AKR"/>
</dbReference>
<reference evidence="4" key="1">
    <citation type="submission" date="2022-07" db="EMBL/GenBank/DDBJ databases">
        <authorList>
            <person name="Trinca V."/>
            <person name="Uliana J.V.C."/>
            <person name="Torres T.T."/>
            <person name="Ward R.J."/>
            <person name="Monesi N."/>
        </authorList>
    </citation>
    <scope>NUCLEOTIDE SEQUENCE</scope>
    <source>
        <strain evidence="4">HSMRA1968</strain>
        <tissue evidence="4">Whole embryos</tissue>
    </source>
</reference>
<dbReference type="OrthoDB" id="48988at2759"/>
<feature type="non-terminal residue" evidence="4">
    <location>
        <position position="1"/>
    </location>
</feature>
<comment type="caution">
    <text evidence="4">The sequence shown here is derived from an EMBL/GenBank/DDBJ whole genome shotgun (WGS) entry which is preliminary data.</text>
</comment>
<keyword evidence="5" id="KW-1185">Reference proteome</keyword>
<accession>A0A9Q0S1Q0</accession>
<protein>
    <submittedName>
        <fullName evidence="4">Versiconal hemiacetal acetate reductase</fullName>
    </submittedName>
</protein>
<dbReference type="PANTHER" id="PTHR43364:SF4">
    <property type="entry name" value="NAD(P)-LINKED OXIDOREDUCTASE SUPERFAMILY PROTEIN"/>
    <property type="match status" value="1"/>
</dbReference>
<dbReference type="InterPro" id="IPR036812">
    <property type="entry name" value="NAD(P)_OxRdtase_dom_sf"/>
</dbReference>
<dbReference type="Pfam" id="PF00248">
    <property type="entry name" value="Aldo_ket_red"/>
    <property type="match status" value="1"/>
</dbReference>
<comment type="similarity">
    <text evidence="2">Belongs to the aldo/keto reductase family. Aldo/keto reductase 2 subfamily.</text>
</comment>
<dbReference type="EMBL" id="WJQU01000002">
    <property type="protein sequence ID" value="KAJ6641264.1"/>
    <property type="molecule type" value="Genomic_DNA"/>
</dbReference>
<dbReference type="GO" id="GO:0016491">
    <property type="term" value="F:oxidoreductase activity"/>
    <property type="evidence" value="ECO:0007669"/>
    <property type="project" value="UniProtKB-KW"/>
</dbReference>
<dbReference type="PRINTS" id="PR00069">
    <property type="entry name" value="ALDKETRDTASE"/>
</dbReference>
<dbReference type="Gene3D" id="3.20.20.100">
    <property type="entry name" value="NADP-dependent oxidoreductase domain"/>
    <property type="match status" value="1"/>
</dbReference>
<dbReference type="GO" id="GO:0005829">
    <property type="term" value="C:cytosol"/>
    <property type="evidence" value="ECO:0007669"/>
    <property type="project" value="UniProtKB-ARBA"/>
</dbReference>
<dbReference type="CDD" id="cd19079">
    <property type="entry name" value="AKR_EcYajO-like"/>
    <property type="match status" value="1"/>
</dbReference>
<dbReference type="InterPro" id="IPR050523">
    <property type="entry name" value="AKR_Detox_Biosynth"/>
</dbReference>
<dbReference type="AlphaFoldDB" id="A0A9Q0S1Q0"/>
<evidence type="ECO:0000256" key="2">
    <source>
        <dbReference type="ARBA" id="ARBA00038157"/>
    </source>
</evidence>
<evidence type="ECO:0000256" key="1">
    <source>
        <dbReference type="ARBA" id="ARBA00023002"/>
    </source>
</evidence>
<dbReference type="PANTHER" id="PTHR43364">
    <property type="entry name" value="NADH-SPECIFIC METHYLGLYOXAL REDUCTASE-RELATED"/>
    <property type="match status" value="1"/>
</dbReference>
<sequence length="353" mass="39632">MSSGSTPDLPKMEYVRFGKTGLKVSRICLGCMSYGSPDWSPWIKGEEESIEQIKRAYEAGINFFDTADTYSSGLSEIILGKALRQIGAPRGRVVIATKCFFPVYDSPDGIKDFANFASDPALINRVGLSRKHIFDAVDASLKRLGVEYIDLYQIHRLDTGTPMEEIMEALNDLVRSGKVRYIGASAMTAWQFQKLNNIAERRGWTKFVSMQNLYNLLFREEEREMIPYCLDAGIAGIPYSPLASGIIAGNNRNTTRAGTWFLMTTIYPNTKQDSNDTIIAHVEEIAKKYNATNAQIALAWHFAKPYSTSPIVGVSKIEQLYDLLGALKIKLTEEDVKYLEEPYTTRPPQTLNF</sequence>
<keyword evidence="1" id="KW-0560">Oxidoreductase</keyword>
<evidence type="ECO:0000313" key="5">
    <source>
        <dbReference type="Proteomes" id="UP001151699"/>
    </source>
</evidence>
<gene>
    <name evidence="4" type="primary">vrdA</name>
    <name evidence="4" type="ORF">Bhyg_06199</name>
</gene>
<dbReference type="InterPro" id="IPR023210">
    <property type="entry name" value="NADP_OxRdtase_dom"/>
</dbReference>
<organism evidence="4 5">
    <name type="scientific">Pseudolycoriella hygida</name>
    <dbReference type="NCBI Taxonomy" id="35572"/>
    <lineage>
        <taxon>Eukaryota</taxon>
        <taxon>Metazoa</taxon>
        <taxon>Ecdysozoa</taxon>
        <taxon>Arthropoda</taxon>
        <taxon>Hexapoda</taxon>
        <taxon>Insecta</taxon>
        <taxon>Pterygota</taxon>
        <taxon>Neoptera</taxon>
        <taxon>Endopterygota</taxon>
        <taxon>Diptera</taxon>
        <taxon>Nematocera</taxon>
        <taxon>Sciaroidea</taxon>
        <taxon>Sciaridae</taxon>
        <taxon>Pseudolycoriella</taxon>
    </lineage>
</organism>
<dbReference type="Proteomes" id="UP001151699">
    <property type="component" value="Chromosome B"/>
</dbReference>
<dbReference type="SUPFAM" id="SSF51430">
    <property type="entry name" value="NAD(P)-linked oxidoreductase"/>
    <property type="match status" value="1"/>
</dbReference>